<reference evidence="1 2" key="1">
    <citation type="submission" date="2022-07" db="EMBL/GenBank/DDBJ databases">
        <title>Methylomonas rivi sp. nov., Methylomonas rosea sp. nov., Methylomonas aureus sp. nov. and Methylomonas subterranea sp. nov., four novel methanotrophs isolated from a freshwater creek and the deep terrestrial subsurface.</title>
        <authorList>
            <person name="Abin C."/>
            <person name="Sankaranarayanan K."/>
            <person name="Garner C."/>
            <person name="Sindelar R."/>
            <person name="Kotary K."/>
            <person name="Garner R."/>
            <person name="Barclay S."/>
            <person name="Lawson P."/>
            <person name="Krumholz L."/>
        </authorList>
    </citation>
    <scope>NUCLEOTIDE SEQUENCE [LARGE SCALE GENOMIC DNA]</scope>
    <source>
        <strain evidence="1 2">WSC-6</strain>
    </source>
</reference>
<evidence type="ECO:0000313" key="2">
    <source>
        <dbReference type="Proteomes" id="UP001524586"/>
    </source>
</evidence>
<name>A0ABT1U489_9GAMM</name>
<proteinExistence type="predicted"/>
<dbReference type="EMBL" id="JANIBK010000029">
    <property type="protein sequence ID" value="MCQ8128373.1"/>
    <property type="molecule type" value="Genomic_DNA"/>
</dbReference>
<organism evidence="1 2">
    <name type="scientific">Methylomonas rivi</name>
    <dbReference type="NCBI Taxonomy" id="2952226"/>
    <lineage>
        <taxon>Bacteria</taxon>
        <taxon>Pseudomonadati</taxon>
        <taxon>Pseudomonadota</taxon>
        <taxon>Gammaproteobacteria</taxon>
        <taxon>Methylococcales</taxon>
        <taxon>Methylococcaceae</taxon>
        <taxon>Methylomonas</taxon>
    </lineage>
</organism>
<accession>A0ABT1U489</accession>
<dbReference type="Proteomes" id="UP001524586">
    <property type="component" value="Unassembled WGS sequence"/>
</dbReference>
<protein>
    <submittedName>
        <fullName evidence="1">Uncharacterized protein</fullName>
    </submittedName>
</protein>
<evidence type="ECO:0000313" key="1">
    <source>
        <dbReference type="EMBL" id="MCQ8128373.1"/>
    </source>
</evidence>
<sequence>MIGFKHTETICLDLAARAGMRLNLKLLGTVDLRGAVRKRWVHGRADAVTAEIKRQWGGHAGVSQAMLGKYNELQARLLAGFASVSDWIGSGSLFDAPEEGTAENQASRRCSGFCAVRPWGGSRHQPRHLKFRRKKSL</sequence>
<keyword evidence="2" id="KW-1185">Reference proteome</keyword>
<gene>
    <name evidence="1" type="ORF">NP596_07875</name>
</gene>
<dbReference type="RefSeq" id="WP_256614756.1">
    <property type="nucleotide sequence ID" value="NZ_JANIBK010000029.1"/>
</dbReference>
<comment type="caution">
    <text evidence="1">The sequence shown here is derived from an EMBL/GenBank/DDBJ whole genome shotgun (WGS) entry which is preliminary data.</text>
</comment>